<reference evidence="2" key="1">
    <citation type="journal article" date="2019" name="bioRxiv">
        <title>The Genome of the Zebra Mussel, Dreissena polymorpha: A Resource for Invasive Species Research.</title>
        <authorList>
            <person name="McCartney M.A."/>
            <person name="Auch B."/>
            <person name="Kono T."/>
            <person name="Mallez S."/>
            <person name="Zhang Y."/>
            <person name="Obille A."/>
            <person name="Becker A."/>
            <person name="Abrahante J.E."/>
            <person name="Garbe J."/>
            <person name="Badalamenti J.P."/>
            <person name="Herman A."/>
            <person name="Mangelson H."/>
            <person name="Liachko I."/>
            <person name="Sullivan S."/>
            <person name="Sone E.D."/>
            <person name="Koren S."/>
            <person name="Silverstein K.A.T."/>
            <person name="Beckman K.B."/>
            <person name="Gohl D.M."/>
        </authorList>
    </citation>
    <scope>NUCLEOTIDE SEQUENCE</scope>
    <source>
        <strain evidence="2">Duluth1</strain>
        <tissue evidence="2">Whole animal</tissue>
    </source>
</reference>
<dbReference type="AlphaFoldDB" id="A0A9D4JYQ8"/>
<comment type="caution">
    <text evidence="2">The sequence shown here is derived from an EMBL/GenBank/DDBJ whole genome shotgun (WGS) entry which is preliminary data.</text>
</comment>
<keyword evidence="3" id="KW-1185">Reference proteome</keyword>
<evidence type="ECO:0000256" key="1">
    <source>
        <dbReference type="SAM" id="SignalP"/>
    </source>
</evidence>
<feature type="chain" id="PRO_5039609777" evidence="1">
    <location>
        <begin position="21"/>
        <end position="74"/>
    </location>
</feature>
<organism evidence="2 3">
    <name type="scientific">Dreissena polymorpha</name>
    <name type="common">Zebra mussel</name>
    <name type="synonym">Mytilus polymorpha</name>
    <dbReference type="NCBI Taxonomy" id="45954"/>
    <lineage>
        <taxon>Eukaryota</taxon>
        <taxon>Metazoa</taxon>
        <taxon>Spiralia</taxon>
        <taxon>Lophotrochozoa</taxon>
        <taxon>Mollusca</taxon>
        <taxon>Bivalvia</taxon>
        <taxon>Autobranchia</taxon>
        <taxon>Heteroconchia</taxon>
        <taxon>Euheterodonta</taxon>
        <taxon>Imparidentia</taxon>
        <taxon>Neoheterodontei</taxon>
        <taxon>Myida</taxon>
        <taxon>Dreissenoidea</taxon>
        <taxon>Dreissenidae</taxon>
        <taxon>Dreissena</taxon>
    </lineage>
</organism>
<name>A0A9D4JYQ8_DREPO</name>
<dbReference type="EMBL" id="JAIWYP010000005">
    <property type="protein sequence ID" value="KAH3825457.1"/>
    <property type="molecule type" value="Genomic_DNA"/>
</dbReference>
<evidence type="ECO:0000313" key="3">
    <source>
        <dbReference type="Proteomes" id="UP000828390"/>
    </source>
</evidence>
<feature type="signal peptide" evidence="1">
    <location>
        <begin position="1"/>
        <end position="20"/>
    </location>
</feature>
<dbReference type="Proteomes" id="UP000828390">
    <property type="component" value="Unassembled WGS sequence"/>
</dbReference>
<keyword evidence="1" id="KW-0732">Signal</keyword>
<accession>A0A9D4JYQ8</accession>
<evidence type="ECO:0000313" key="2">
    <source>
        <dbReference type="EMBL" id="KAH3825457.1"/>
    </source>
</evidence>
<gene>
    <name evidence="2" type="ORF">DPMN_127332</name>
</gene>
<reference evidence="2" key="2">
    <citation type="submission" date="2020-11" db="EMBL/GenBank/DDBJ databases">
        <authorList>
            <person name="McCartney M.A."/>
            <person name="Auch B."/>
            <person name="Kono T."/>
            <person name="Mallez S."/>
            <person name="Becker A."/>
            <person name="Gohl D.M."/>
            <person name="Silverstein K.A.T."/>
            <person name="Koren S."/>
            <person name="Bechman K.B."/>
            <person name="Herman A."/>
            <person name="Abrahante J.E."/>
            <person name="Garbe J."/>
        </authorList>
    </citation>
    <scope>NUCLEOTIDE SEQUENCE</scope>
    <source>
        <strain evidence="2">Duluth1</strain>
        <tissue evidence="2">Whole animal</tissue>
    </source>
</reference>
<sequence>MKATLLWIVIVSVVVSLTIAEEECEANGKLYAPGEVFIDWLDDVCQECACDRFGLASPCIKVPESVIRSYCPSL</sequence>
<proteinExistence type="predicted"/>
<protein>
    <submittedName>
        <fullName evidence="2">Uncharacterized protein</fullName>
    </submittedName>
</protein>